<keyword evidence="2" id="KW-0238">DNA-binding</keyword>
<dbReference type="InterPro" id="IPR003313">
    <property type="entry name" value="AraC-bd"/>
</dbReference>
<evidence type="ECO:0000259" key="4">
    <source>
        <dbReference type="PROSITE" id="PS01124"/>
    </source>
</evidence>
<dbReference type="Pfam" id="PF12833">
    <property type="entry name" value="HTH_18"/>
    <property type="match status" value="1"/>
</dbReference>
<dbReference type="Gene3D" id="2.60.120.10">
    <property type="entry name" value="Jelly Rolls"/>
    <property type="match status" value="1"/>
</dbReference>
<accession>A0A1B8YGB7</accession>
<dbReference type="PANTHER" id="PTHR11019">
    <property type="entry name" value="HTH-TYPE TRANSCRIPTIONAL REGULATOR NIMR"/>
    <property type="match status" value="1"/>
</dbReference>
<keyword evidence="3" id="KW-0804">Transcription</keyword>
<dbReference type="SUPFAM" id="SSF46689">
    <property type="entry name" value="Homeodomain-like"/>
    <property type="match status" value="2"/>
</dbReference>
<dbReference type="Proteomes" id="UP000092665">
    <property type="component" value="Unassembled WGS sequence"/>
</dbReference>
<reference evidence="6" key="1">
    <citation type="submission" date="2015-11" db="EMBL/GenBank/DDBJ databases">
        <authorList>
            <person name="Tobias N.J."/>
            <person name="Mishra B."/>
            <person name="Gupta D.K."/>
            <person name="Thines M."/>
            <person name="Stinear T.P."/>
            <person name="Bode H.B."/>
        </authorList>
    </citation>
    <scope>NUCLEOTIDE SEQUENCE [LARGE SCALE GENOMIC DNA]</scope>
    <source>
        <strain evidence="6">PB45.5</strain>
    </source>
</reference>
<dbReference type="InterPro" id="IPR011051">
    <property type="entry name" value="RmlC_Cupin_sf"/>
</dbReference>
<sequence length="257" mass="28973">MTWLNAQDVFDPDALGNYVLGIAAELAQHDSGSHWHDMGQLLFCQQGSMRITFNESICILPPARIAWIPPRVIHRLQVSGVVGYRSVYLDCSHYPNLPEQLTVITASPLLREVLERIAIAEFDTDWQHGAAANILAVCLDEIQLAPRELTLLPLPSDRRLRHLADMITVPPLHELARYIGASEKTISRIFRRETGLSYQQWRQQWRLIKAIELLAKGYSQSDVASQLAFSSDSAFATFFKNTAGSPPRTYMATRSKD</sequence>
<keyword evidence="6" id="KW-1185">Reference proteome</keyword>
<evidence type="ECO:0000256" key="3">
    <source>
        <dbReference type="ARBA" id="ARBA00023163"/>
    </source>
</evidence>
<dbReference type="AlphaFoldDB" id="A0A1B8YGB7"/>
<dbReference type="PROSITE" id="PS01124">
    <property type="entry name" value="HTH_ARAC_FAMILY_2"/>
    <property type="match status" value="1"/>
</dbReference>
<dbReference type="CDD" id="cd06124">
    <property type="entry name" value="cupin_NimR-like_N"/>
    <property type="match status" value="1"/>
</dbReference>
<dbReference type="SMART" id="SM00342">
    <property type="entry name" value="HTH_ARAC"/>
    <property type="match status" value="1"/>
</dbReference>
<dbReference type="InterPro" id="IPR009057">
    <property type="entry name" value="Homeodomain-like_sf"/>
</dbReference>
<evidence type="ECO:0000313" key="6">
    <source>
        <dbReference type="Proteomes" id="UP000092665"/>
    </source>
</evidence>
<dbReference type="InterPro" id="IPR018060">
    <property type="entry name" value="HTH_AraC"/>
</dbReference>
<dbReference type="PANTHER" id="PTHR11019:SF159">
    <property type="entry name" value="TRANSCRIPTIONAL REGULATOR-RELATED"/>
    <property type="match status" value="1"/>
</dbReference>
<dbReference type="InterPro" id="IPR014710">
    <property type="entry name" value="RmlC-like_jellyroll"/>
</dbReference>
<dbReference type="EMBL" id="LOIC01000072">
    <property type="protein sequence ID" value="OCA54170.1"/>
    <property type="molecule type" value="Genomic_DNA"/>
</dbReference>
<dbReference type="SUPFAM" id="SSF51182">
    <property type="entry name" value="RmlC-like cupins"/>
    <property type="match status" value="1"/>
</dbReference>
<proteinExistence type="predicted"/>
<dbReference type="PATRIC" id="fig|29488.15.peg.2881"/>
<comment type="caution">
    <text evidence="5">The sequence shown here is derived from an EMBL/GenBank/DDBJ whole genome shotgun (WGS) entry which is preliminary data.</text>
</comment>
<evidence type="ECO:0000256" key="1">
    <source>
        <dbReference type="ARBA" id="ARBA00023015"/>
    </source>
</evidence>
<gene>
    <name evidence="5" type="primary">ripA_3</name>
    <name evidence="5" type="ORF">Phpb_02613</name>
</gene>
<name>A0A1B8YGB7_9GAMM</name>
<dbReference type="GO" id="GO:0043565">
    <property type="term" value="F:sequence-specific DNA binding"/>
    <property type="evidence" value="ECO:0007669"/>
    <property type="project" value="InterPro"/>
</dbReference>
<feature type="domain" description="HTH araC/xylS-type" evidence="4">
    <location>
        <begin position="172"/>
        <end position="253"/>
    </location>
</feature>
<keyword evidence="1" id="KW-0805">Transcription regulation</keyword>
<dbReference type="Pfam" id="PF02311">
    <property type="entry name" value="AraC_binding"/>
    <property type="match status" value="1"/>
</dbReference>
<evidence type="ECO:0000256" key="2">
    <source>
        <dbReference type="ARBA" id="ARBA00023125"/>
    </source>
</evidence>
<dbReference type="Gene3D" id="1.10.10.60">
    <property type="entry name" value="Homeodomain-like"/>
    <property type="match status" value="2"/>
</dbReference>
<dbReference type="RefSeq" id="WP_065390693.1">
    <property type="nucleotide sequence ID" value="NZ_CAWMQN010000072.1"/>
</dbReference>
<evidence type="ECO:0000313" key="5">
    <source>
        <dbReference type="EMBL" id="OCA54170.1"/>
    </source>
</evidence>
<organism evidence="5 6">
    <name type="scientific">Photorhabdus namnaonensis</name>
    <dbReference type="NCBI Taxonomy" id="1851568"/>
    <lineage>
        <taxon>Bacteria</taxon>
        <taxon>Pseudomonadati</taxon>
        <taxon>Pseudomonadota</taxon>
        <taxon>Gammaproteobacteria</taxon>
        <taxon>Enterobacterales</taxon>
        <taxon>Morganellaceae</taxon>
        <taxon>Photorhabdus</taxon>
    </lineage>
</organism>
<protein>
    <submittedName>
        <fullName evidence="5">HTH-type transcriptional repressor of iron proteins A</fullName>
    </submittedName>
</protein>
<dbReference type="GO" id="GO:0003700">
    <property type="term" value="F:DNA-binding transcription factor activity"/>
    <property type="evidence" value="ECO:0007669"/>
    <property type="project" value="InterPro"/>
</dbReference>